<dbReference type="InterPro" id="IPR013783">
    <property type="entry name" value="Ig-like_fold"/>
</dbReference>
<gene>
    <name evidence="3" type="ORF">KK078_03930</name>
</gene>
<reference evidence="3 4" key="1">
    <citation type="submission" date="2021-05" db="EMBL/GenBank/DDBJ databases">
        <title>A Polyphasic approach of four new species of the genus Ohtaekwangia: Ohtaekwangia histidinii sp. nov., Ohtaekwangia cretensis sp. nov., Ohtaekwangia indiensis sp. nov., Ohtaekwangia reichenbachii sp. nov. from diverse environment.</title>
        <authorList>
            <person name="Octaviana S."/>
        </authorList>
    </citation>
    <scope>NUCLEOTIDE SEQUENCE [LARGE SCALE GENOMIC DNA]</scope>
    <source>
        <strain evidence="3 4">PWU37</strain>
    </source>
</reference>
<dbReference type="EMBL" id="JAHESC010000004">
    <property type="protein sequence ID" value="MBT1685688.1"/>
    <property type="molecule type" value="Genomic_DNA"/>
</dbReference>
<accession>A0AAP2GH54</accession>
<dbReference type="InterPro" id="IPR022409">
    <property type="entry name" value="PKD/Chitinase_dom"/>
</dbReference>
<feature type="signal peptide" evidence="1">
    <location>
        <begin position="1"/>
        <end position="22"/>
    </location>
</feature>
<keyword evidence="4" id="KW-1185">Reference proteome</keyword>
<evidence type="ECO:0000313" key="3">
    <source>
        <dbReference type="EMBL" id="MBT1685688.1"/>
    </source>
</evidence>
<name>A0AAP2GH54_9BACT</name>
<evidence type="ECO:0000256" key="1">
    <source>
        <dbReference type="SAM" id="SignalP"/>
    </source>
</evidence>
<keyword evidence="1" id="KW-0732">Signal</keyword>
<evidence type="ECO:0000313" key="4">
    <source>
        <dbReference type="Proteomes" id="UP001319180"/>
    </source>
</evidence>
<protein>
    <submittedName>
        <fullName evidence="3">Gliding motility-associated C-terminal domain-containing protein</fullName>
    </submittedName>
</protein>
<dbReference type="PROSITE" id="PS50093">
    <property type="entry name" value="PKD"/>
    <property type="match status" value="1"/>
</dbReference>
<dbReference type="Pfam" id="PF13585">
    <property type="entry name" value="CHU_C"/>
    <property type="match status" value="1"/>
</dbReference>
<evidence type="ECO:0000259" key="2">
    <source>
        <dbReference type="PROSITE" id="PS50093"/>
    </source>
</evidence>
<feature type="domain" description="PKD" evidence="2">
    <location>
        <begin position="424"/>
        <end position="453"/>
    </location>
</feature>
<comment type="caution">
    <text evidence="3">The sequence shown here is derived from an EMBL/GenBank/DDBJ whole genome shotgun (WGS) entry which is preliminary data.</text>
</comment>
<feature type="chain" id="PRO_5042881447" evidence="1">
    <location>
        <begin position="23"/>
        <end position="1775"/>
    </location>
</feature>
<organism evidence="3 4">
    <name type="scientific">Dawidia soli</name>
    <dbReference type="NCBI Taxonomy" id="2782352"/>
    <lineage>
        <taxon>Bacteria</taxon>
        <taxon>Pseudomonadati</taxon>
        <taxon>Bacteroidota</taxon>
        <taxon>Cytophagia</taxon>
        <taxon>Cytophagales</taxon>
        <taxon>Chryseotaleaceae</taxon>
        <taxon>Dawidia</taxon>
    </lineage>
</organism>
<dbReference type="InterPro" id="IPR035986">
    <property type="entry name" value="PKD_dom_sf"/>
</dbReference>
<dbReference type="SUPFAM" id="SSF49299">
    <property type="entry name" value="PKD domain"/>
    <property type="match status" value="2"/>
</dbReference>
<dbReference type="Proteomes" id="UP001319180">
    <property type="component" value="Unassembled WGS sequence"/>
</dbReference>
<dbReference type="InterPro" id="IPR000601">
    <property type="entry name" value="PKD_dom"/>
</dbReference>
<dbReference type="SMART" id="SM00089">
    <property type="entry name" value="PKD"/>
    <property type="match status" value="3"/>
</dbReference>
<dbReference type="RefSeq" id="WP_254088939.1">
    <property type="nucleotide sequence ID" value="NZ_JAHESC010000004.1"/>
</dbReference>
<dbReference type="Gene3D" id="2.60.40.10">
    <property type="entry name" value="Immunoglobulins"/>
    <property type="match status" value="2"/>
</dbReference>
<proteinExistence type="predicted"/>
<sequence>MTRYFYRLIFLLATVIPAGTYAQNFSGHNWYFGNRGIRFSRGDNSVSLITNRYTGPFGTGAGGTAVVSDPYTGTLLFYTDGVNVIDASHRVAPGGPLGGINTRNQSVTVCKNPSFPGEYYIFYAVAGGGVQYAVFDSTRIGNGTAFGQPPLGELTDVNNAITGLPTGLSEGMIMLPDPNSDGYWLVTHASASATYHFVKIDNTGVNYIGNVTAGTITNAVNFSYHPATRTLGVSPGEAGRSVELATITFPPAPVPPAPQTLPTLAVTSVPGSTSPVANGIYDTEFSSSGRYLYVSRTSGGAGDVVQYDLKPTATPTPAPASVLTGTAPTAGFGLQMGPDSVLYYLYASGANVALGGFTNTDTVASEVDYDASIFAGNFGARQFPSFAPFDSVNWVLDFTSDGTCANSNISFFPEVKPQADSLVWTFGDGGTSSEWSPVYNYPDEGTYTVTMKAYLNGQVDSVWHDLTIQPFDAQISLVQDTTACSCELPFPKANPVPTPPGPCNRFTLTAQINAGSGGTPSWQWYGPAGPIGSPSSGTTATLQPDSAGYYFLVATVGSCQTSAGVNIKEYNVQDQRANIWYFGNQAGIDFNPVFDNPPGAPEAITNPVMDALEGTSTISDRNGQVIFFTDGNTVWNHDFDVVGTDIGGVNDNSSQAALIIPVPGDETLYYIFTTEEIPGTGTYRLAYSLYDIKLNFPTGGLRAKNVTLFTRSTERITGNENWLIAHEYGNNIFRAYRITTAGIDNPIFSGIGSDHNIAFPTNAEGYMRLGPQNRLAVPIYTPGVSNIVEVFDFIDSAGTVTNLRTINLNNTSGQAYGVEFGAGGNKLYVSLLGSPSSKLYEYAFDTLGIPHQPSGTPRMSDADYPQGLGAIVMGPDQQVYVAVKDQPALGVITVVPDTARASSFQIDAFPLAGGTVSRLGLPNFIQIISDAPQGPSIAHTGECMGSPTSFTGSGTDPIDVLTWAFGDGGGQSGVNLTEVEHTYPTTAVATTYIVTLSISNRCVGLVEVLRDTVTIYPPPPDPSTSLSLCTPPMVIDANPTDTPGLEYLWEDGETTETLTISEPRTYFVTVTSTATQCSTEGAIRVNPALVTINLGPDAVACSAPNTGLTLNTGINIPNGHTWTLNGANLGNTGPTQPVDFSTAGTFTYIATYTGPAPQNCVTRDTITFTVNQSPTVTLTPGAAITCGTNTGQLTAVVTQSTNYFYSFTGPTAIPNGTSPITVPFTGLTAGTYTITVNDQANGCPAGATATINGAGMPTITPVNQAACDLTPQPVTIQSSAPGFLTTDMYTILDANTGDVVESGPVPTPGVQFQTGGLTPGNYNITVYRGGAPPAGCPTGASITLNQGPEIPNVSIDITQLCAAAPQVTAVAPPGPTYTYFWSSSPVGLTGATATIPVNLPPGQYTLDVVVDDGPGGNCPTDAQIDVAIEPGFGADIQYDPCTTPVVLNGMVVNGARPAASYFYTWTGPGVSGTGMQFVATVEGDYTLRIQNPASGCFAVPDAVEEDVRLLGPLTVQILPPDSPPCDNAAFTLEAAPSRTVSTYQWALNSTEISGETTAQLDNQRAAGLYGVKVSDGRCEAEAALQIFLAPSTPGVMQDNFVICPDPNAPPNVQVAYLDPGAGFASYAWYQLVGTSESALPFFGQIYEAREAGSYRVRMENAFGCETSDDAIVEVNCDPVINAPNAFRPTSGLNANQMFHIFTFYVAEEGFQIYIFNRWGEMVFESSDLAFAWNGGYKNNAGQLMPAGTYSYVLKYKSKEENAETREKRGGVLLLR</sequence>